<protein>
    <submittedName>
        <fullName evidence="1">Uncharacterized protein</fullName>
    </submittedName>
</protein>
<sequence length="48" mass="5407">MASLLFFSLIEITNLKIMQDFDAAPYAMPRLTGSLVMLLVREASRMTV</sequence>
<reference evidence="2" key="1">
    <citation type="journal article" date="2019" name="Int. J. Syst. Evol. Microbiol.">
        <title>The Global Catalogue of Microorganisms (GCM) 10K type strain sequencing project: providing services to taxonomists for standard genome sequencing and annotation.</title>
        <authorList>
            <consortium name="The Broad Institute Genomics Platform"/>
            <consortium name="The Broad Institute Genome Sequencing Center for Infectious Disease"/>
            <person name="Wu L."/>
            <person name="Ma J."/>
        </authorList>
    </citation>
    <scope>NUCLEOTIDE SEQUENCE [LARGE SCALE GENOMIC DNA]</scope>
    <source>
        <strain evidence="2">CGMCC 1.12286</strain>
    </source>
</reference>
<organism evidence="1 2">
    <name type="scientific">Alicyclobacillus fodiniaquatilis</name>
    <dbReference type="NCBI Taxonomy" id="1661150"/>
    <lineage>
        <taxon>Bacteria</taxon>
        <taxon>Bacillati</taxon>
        <taxon>Bacillota</taxon>
        <taxon>Bacilli</taxon>
        <taxon>Bacillales</taxon>
        <taxon>Alicyclobacillaceae</taxon>
        <taxon>Alicyclobacillus</taxon>
    </lineage>
</organism>
<accession>A0ABW4JEQ7</accession>
<proteinExistence type="predicted"/>
<dbReference type="RefSeq" id="WP_377942285.1">
    <property type="nucleotide sequence ID" value="NZ_JBHUCX010000020.1"/>
</dbReference>
<keyword evidence="2" id="KW-1185">Reference proteome</keyword>
<name>A0ABW4JEQ7_9BACL</name>
<evidence type="ECO:0000313" key="1">
    <source>
        <dbReference type="EMBL" id="MFD1674415.1"/>
    </source>
</evidence>
<dbReference type="EMBL" id="JBHUCX010000020">
    <property type="protein sequence ID" value="MFD1674415.1"/>
    <property type="molecule type" value="Genomic_DNA"/>
</dbReference>
<evidence type="ECO:0000313" key="2">
    <source>
        <dbReference type="Proteomes" id="UP001597079"/>
    </source>
</evidence>
<dbReference type="Proteomes" id="UP001597079">
    <property type="component" value="Unassembled WGS sequence"/>
</dbReference>
<gene>
    <name evidence="1" type="ORF">ACFSB2_06810</name>
</gene>
<comment type="caution">
    <text evidence="1">The sequence shown here is derived from an EMBL/GenBank/DDBJ whole genome shotgun (WGS) entry which is preliminary data.</text>
</comment>